<evidence type="ECO:0000256" key="3">
    <source>
        <dbReference type="PROSITE-ProRule" id="PRU00221"/>
    </source>
</evidence>
<accession>A0A8S1XSS0</accession>
<dbReference type="Pfam" id="PF00400">
    <property type="entry name" value="WD40"/>
    <property type="match status" value="5"/>
</dbReference>
<evidence type="ECO:0000256" key="4">
    <source>
        <dbReference type="SAM" id="Coils"/>
    </source>
</evidence>
<dbReference type="SMART" id="SM00320">
    <property type="entry name" value="WD40"/>
    <property type="match status" value="17"/>
</dbReference>
<keyword evidence="2" id="KW-0677">Repeat</keyword>
<name>A0A8S1XSS0_9CILI</name>
<feature type="repeat" description="WD" evidence="3">
    <location>
        <begin position="1360"/>
        <end position="1393"/>
    </location>
</feature>
<feature type="repeat" description="WD" evidence="3">
    <location>
        <begin position="2345"/>
        <end position="2379"/>
    </location>
</feature>
<dbReference type="PROSITE" id="PS50082">
    <property type="entry name" value="WD_REPEATS_2"/>
    <property type="match status" value="6"/>
</dbReference>
<dbReference type="InterPro" id="IPR050349">
    <property type="entry name" value="WD_LIS1/nudF_dynein_reg"/>
</dbReference>
<feature type="repeat" description="WD" evidence="3">
    <location>
        <begin position="3335"/>
        <end position="3376"/>
    </location>
</feature>
<feature type="repeat" description="WD" evidence="3">
    <location>
        <begin position="1527"/>
        <end position="1568"/>
    </location>
</feature>
<keyword evidence="6" id="KW-1185">Reference proteome</keyword>
<evidence type="ECO:0000313" key="6">
    <source>
        <dbReference type="Proteomes" id="UP000689195"/>
    </source>
</evidence>
<sequence>MMKILKGQNMQKAYIFSKLEFNLKSTLETKQNKELKQQDNNQQQEISISALILEQKTDIEVLMYQDLKNKSCIDTILKQFVKLRDRIIANFASQQNSLVISALILQTQLYNSFFKLNLSSYQDIEQCKKEILELYQQYDQNQILNNIQFKNTQDQIQAENIEQNEYLILISENINELNNQIMNINRIIDNMQQLSKYVHQNCMGFEFFTEDHFQKYFLDNVKSIIKELIIQLQLDQLLNQFIQNNLDKQQNSGTQIKNIINFTLKDFATIFCYNQITSEKAVQIDKDYQELLDNLEQEMIVERKIYDLSKDYIVRQCFLFHLIKIQSQVPEKELLLLCQEYIKRIWMIEKDESVRAFLKNKEVIEIQKLLFSHDLKTFSSSMKEEMNQKLKELDDIEQAIRFEGNQSKRDELSKQLTNQYEEFEEFLDNISEMSQQLDITLIFLKELQKNIKQIKKKIDDLQESINEIGNDVRKLRGKKYDELLLIRKEKVLSQAYLLEVDSVYIPLKTQESIQLQGKSKTLFQVKNFLSCLLKRLDKTKQKGVNQFIYDEQQKCVMLIKGQAGSARKIEAYLWKQKLDEKDWIPIYKSLPQLKNPKFNLLDQTLESENYGFDKLQLKDFKEAISSNKIKLVLILDSYDEMKQDCIQSNLILTNRLIQDRNQVDQIKKVKFIITTRKEILTSLGYQTWFYGESLQTLKEVEIMNFDKQQSENYLKHYVKLSIKIRIKSSYDFVKQIKQQNLDVKEFLEIWNNILDQVDDEDGINENSTMLLTDEQIENILEIIQKQPAFQYVQEDQLIILKKELKDLWSAGLFNKTIQNLKIQHFLQTPFMLEIVVQTLPNLSQKYKGSQEIKEMFQKNFLILKSKENLSKMKLSKFIYLEQKKVQIIIEENTYKQSEIQQDYENQQDLKSLQIILEKLESQHFFEKYSITDISLIKNQIINISEDDLKIVIAALKMKIFTIYEFYQNFIECYHEQQLQKLRQLGKVENVDSFTIDLLQFSESLAIELNNISRLKLKNDYFDQNNEDDWKIQYFDDLEDDYRKLVRSSALINVKGKSYTFNHKSLQEFYVAKHINNLIDKLQFIDNQLTQKSVSYLEKSVFNKKEFNISLENYFGSLRILKENLKLKNENNLKLISIAKLSAKKTFKVASSNSFCLLSYLQVYLGEQDFSGIHIEKTTFKGLSFYKSKLKKSIFNEVIIDSCLFDQANLEEAKWTNMICSEKPLLQGHKGSVVVIQYSNNGKLIASADSQKVKKFWDDATFQQEGEISDISGLPKFLVFSDDDQLLFVGSDTNRIESWLISDLKKIIKSNCVINKQEKIIKMQLSQNEKELLAVDERGLIQFWDINLIKTNFNEKDGFILKSSDSKIKFISFFKNGQMLASVSDDKKVTLWDVIEQKVEAIIEISFPITYLAINQTSEFPVCVSNESKSENLSVWNIENINQPYLLRTSSKYHIDNIYFTTDNQKSIENLEDVILIQNSSNISEQEEYYQIINCTCIDFSPDENLIATSSEEQISLWSLQTNTPITSLENDSLVNVLRFIEQGKKLLSGNYDKGVKLWSVEKFQLINFFQISYTQNITISSNYDRMAIQTNREYKEVVIIKLDQLQFNSFDDNGMKVSISQNDQLFVINYNYTGTTYYVIKLDNDQQVEFESSKNNFEQCVFSHQSSLFASFNKDQQLQIWTYEGVKFSLKHEERFGYKISCMIFSFDDKYLAMTSQTDQLIIIWDFFKNSIYTLKESINEVGNYNYQLSPDICFSCDSLQVAFYNSDEIKIWNFLSNQTNSIFKDDNSKVRTIASSPKQIYLLHLTKQLLHSLFTGELTKCLCFIYDGKYLISARSILKLWDISNFPQIKLCAATDSFQGYNVEKICCLHKTQGILHCCSYRRILESSDQSKIEYQFSSDSRFLVGGIDKKVIIWDNDKNYQIEFSYPFPDIIQSVTYCQDQERLIVTIPSGIYILNIKSTNILEVIPNLKSAFYAKIFQNDQYLYTKEDKSVKIWRNDGDNQFTLIDYYNFQTTEKIVFSKDGKYLAKLKDDYFNKSIIIYPIDLIGKRRFILNKDQSTIRISNHSKYQLYGNDKLSKLSYFESDVTIDEFTELGYFEFSPDNENIVFQNDKNYTLYNINSKQNISQFSKYKDYQSIYSYSNSYSVQFSNDGKILVLAYEQIILVNITDINKPQFIGIIQDKITSLNPKTSSKYLASTLGENSIQINDMITRKFIKSIKINITRYYNLKDLVILLNDSKVAYLDYNKFKVQNLIDDKTEYNYSYTEDCDTIAISKDRKNLIFSSGNQVYFYQNINQQEFNKLEENIKFLNFSFSQDSKYLAGCGTNNIIYFWDFKARKVMAKFEGHSEKVYVVQISQDNSTLASCSDDKLIRLWNLNVNFNRITQDGHENKISKIMFSADSLLLYSSGAIDYTLKLWDMEHKVLIISKTFDYLINSFSITQNQDYLIITQGETVELWNIQYIQAIQKSLFEIIPGGCPSYNFKIKGNIQKIQLLSNDKQFVRQPCLHIKTEIWEKNDKIDESAILYEYEKIEIRLYQISQDFKYICSVDSQNELSLGELSLDSKLNLIKLKQYNNDKIINLLFSNDSKILSSVDSQNIVFRILDSDQLLCSLNLSIEPDDFFQYFTDDDKFYYTNFKNKIYLWNVNHLVQDQNFQISQLELNLENVDIQYFTISNNLKHLVIGLNDSQNNNILRVVELNQIIILKNIHQNSKIKLLLFSDDDMLLALANELNEILVYEINQFTITNSFQCHQAPKIKMQFFFYKVPLEIENNDEPQQMDNLDEQIIQIQNNEQENVEGQPQQIENIQEDKKDIIQRSILSLISFDQDYSIVINYLDNLNTHNQVQQLPNKSVNEIKQVVLLKIHRHLLQLQMITIIVNSVLFIIGIKISIAYLKTSKIVDFCFDQNYLVYSDLYLYDYQNDFGFFQREEIKINYNNYYPNEPFTFLKISSPNSILFLGDNQYMYCWKFCKEENQVQLILLKMTQYNNFDYTTMFLRQDSQIFCLMNNKILKLDFLDAIEKLKSCLNYYSQKDQRYEYQIKKLEAPNIQFKHCRFSSDLSLCVSIGQGRLFVFQSERNYGGSQYQYKEYFKYLILWNIKTQKYDTLIEPYTTKIGYNRYPILFTDVAVFIPNQNIMVSNKDRTIEFRNCQDFDSITTIATLDNERRIKNLIVSQDGKLLISICEIGIFKLWNISEINQITLQRVIYYEKELVHYRFTNDICCYSLYQRKEEKKYYLESLNLTKYPVIYAFQSFKYFNTFLIMQQETIIALGGGQLVLWNYKSNQNKSIIENNDECFTQIIFGNNSNNLVAARGCVIYLINEITEALNFTSISELKGHQGKIVCLSILYDNQMIVSGSQDKTIRFWSIPQLATVYILLGFIEIISKITLSPNCKDMAVAMEDGSIRLFELQFPENIHDLKLDEINNQSDYTHCYKEDKKDIIQRSILSLISFDQDYSIVINYLDNLNTHNQVQQLPNKSVNEIKHLLQQCVIYNWDQNKYSLFKNIKDC</sequence>
<proteinExistence type="predicted"/>
<protein>
    <recommendedName>
        <fullName evidence="7">WD40-repeat-containing domain</fullName>
    </recommendedName>
</protein>
<dbReference type="Proteomes" id="UP000689195">
    <property type="component" value="Unassembled WGS sequence"/>
</dbReference>
<evidence type="ECO:0000256" key="2">
    <source>
        <dbReference type="ARBA" id="ARBA00022737"/>
    </source>
</evidence>
<keyword evidence="1 3" id="KW-0853">WD repeat</keyword>
<keyword evidence="4" id="KW-0175">Coiled coil</keyword>
<evidence type="ECO:0000313" key="5">
    <source>
        <dbReference type="EMBL" id="CAD8204147.1"/>
    </source>
</evidence>
<gene>
    <name evidence="5" type="ORF">PPENT_87.1.T1360051</name>
</gene>
<dbReference type="OrthoDB" id="361494at2759"/>
<evidence type="ECO:0000256" key="1">
    <source>
        <dbReference type="ARBA" id="ARBA00022574"/>
    </source>
</evidence>
<evidence type="ECO:0008006" key="7">
    <source>
        <dbReference type="Google" id="ProtNLM"/>
    </source>
</evidence>
<feature type="repeat" description="WD" evidence="3">
    <location>
        <begin position="2387"/>
        <end position="2429"/>
    </location>
</feature>
<dbReference type="PANTHER" id="PTHR44129">
    <property type="entry name" value="WD REPEAT-CONTAINING PROTEIN POP1"/>
    <property type="match status" value="1"/>
</dbReference>
<organism evidence="5 6">
    <name type="scientific">Paramecium pentaurelia</name>
    <dbReference type="NCBI Taxonomy" id="43138"/>
    <lineage>
        <taxon>Eukaryota</taxon>
        <taxon>Sar</taxon>
        <taxon>Alveolata</taxon>
        <taxon>Ciliophora</taxon>
        <taxon>Intramacronucleata</taxon>
        <taxon>Oligohymenophorea</taxon>
        <taxon>Peniculida</taxon>
        <taxon>Parameciidae</taxon>
        <taxon>Paramecium</taxon>
    </lineage>
</organism>
<dbReference type="EMBL" id="CAJJDO010000136">
    <property type="protein sequence ID" value="CAD8204147.1"/>
    <property type="molecule type" value="Genomic_DNA"/>
</dbReference>
<feature type="coiled-coil region" evidence="4">
    <location>
        <begin position="444"/>
        <end position="478"/>
    </location>
</feature>
<reference evidence="5" key="1">
    <citation type="submission" date="2021-01" db="EMBL/GenBank/DDBJ databases">
        <authorList>
            <consortium name="Genoscope - CEA"/>
            <person name="William W."/>
        </authorList>
    </citation>
    <scope>NUCLEOTIDE SEQUENCE</scope>
</reference>
<dbReference type="InterPro" id="IPR001680">
    <property type="entry name" value="WD40_rpt"/>
</dbReference>
<feature type="repeat" description="WD" evidence="3">
    <location>
        <begin position="1225"/>
        <end position="1257"/>
    </location>
</feature>
<dbReference type="PROSITE" id="PS50294">
    <property type="entry name" value="WD_REPEATS_REGION"/>
    <property type="match status" value="5"/>
</dbReference>
<dbReference type="InterPro" id="IPR019775">
    <property type="entry name" value="WD40_repeat_CS"/>
</dbReference>
<dbReference type="PROSITE" id="PS00678">
    <property type="entry name" value="WD_REPEATS_1"/>
    <property type="match status" value="2"/>
</dbReference>
<comment type="caution">
    <text evidence="5">The sequence shown here is derived from an EMBL/GenBank/DDBJ whole genome shotgun (WGS) entry which is preliminary data.</text>
</comment>